<evidence type="ECO:0000259" key="6">
    <source>
        <dbReference type="Pfam" id="PF24519"/>
    </source>
</evidence>
<name>A0AAD4KE71_9EURO</name>
<dbReference type="GO" id="GO:0006606">
    <property type="term" value="P:protein import into nucleus"/>
    <property type="evidence" value="ECO:0007669"/>
    <property type="project" value="TreeGrafter"/>
</dbReference>
<dbReference type="GO" id="GO:0070762">
    <property type="term" value="C:nuclear pore transmembrane ring"/>
    <property type="evidence" value="ECO:0007669"/>
    <property type="project" value="TreeGrafter"/>
</dbReference>
<dbReference type="Proteomes" id="UP001201262">
    <property type="component" value="Unassembled WGS sequence"/>
</dbReference>
<feature type="region of interest" description="Disordered" evidence="2">
    <location>
        <begin position="1"/>
        <end position="26"/>
    </location>
</feature>
<feature type="domain" description="Nucleoporin POM152 N-terminal transmembrane" evidence="4">
    <location>
        <begin position="60"/>
        <end position="144"/>
    </location>
</feature>
<dbReference type="InterPro" id="IPR056543">
    <property type="entry name" value="Ig-like_POM152_9th"/>
</dbReference>
<dbReference type="GeneID" id="70249144"/>
<dbReference type="InterPro" id="IPR056544">
    <property type="entry name" value="Ig_POM152"/>
</dbReference>
<dbReference type="PANTHER" id="PTHR28206">
    <property type="entry name" value="NUCLEOPORIN POM152"/>
    <property type="match status" value="1"/>
</dbReference>
<evidence type="ECO:0000256" key="1">
    <source>
        <dbReference type="SAM" id="Coils"/>
    </source>
</evidence>
<dbReference type="Pfam" id="PF24312">
    <property type="entry name" value="Ig-like_POM152"/>
    <property type="match status" value="2"/>
</dbReference>
<dbReference type="InterPro" id="IPR056542">
    <property type="entry name" value="Ig-like_POM152_1st"/>
</dbReference>
<dbReference type="EMBL" id="JAJTJA010000017">
    <property type="protein sequence ID" value="KAH8688889.1"/>
    <property type="molecule type" value="Genomic_DNA"/>
</dbReference>
<keyword evidence="9" id="KW-1185">Reference proteome</keyword>
<evidence type="ECO:0000259" key="7">
    <source>
        <dbReference type="Pfam" id="PF24527"/>
    </source>
</evidence>
<dbReference type="Pfam" id="PF24097">
    <property type="entry name" value="TMD_POM152"/>
    <property type="match status" value="1"/>
</dbReference>
<dbReference type="Pfam" id="PF23664">
    <property type="entry name" value="Ig_Pom152"/>
    <property type="match status" value="2"/>
</dbReference>
<feature type="coiled-coil region" evidence="1">
    <location>
        <begin position="240"/>
        <end position="267"/>
    </location>
</feature>
<dbReference type="Pfam" id="PF24519">
    <property type="entry name" value="Ig-like_Pom152_1"/>
    <property type="match status" value="1"/>
</dbReference>
<dbReference type="InterPro" id="IPR056540">
    <property type="entry name" value="TMD_POM152"/>
</dbReference>
<dbReference type="GO" id="GO:0017056">
    <property type="term" value="F:structural constituent of nuclear pore"/>
    <property type="evidence" value="ECO:0007669"/>
    <property type="project" value="InterPro"/>
</dbReference>
<accession>A0AAD4KE71</accession>
<feature type="domain" description="Nucleoporin POM152 immunoglobulin-like" evidence="3">
    <location>
        <begin position="528"/>
        <end position="619"/>
    </location>
</feature>
<keyword evidence="1" id="KW-0175">Coiled coil</keyword>
<dbReference type="GO" id="GO:0006999">
    <property type="term" value="P:nuclear pore organization"/>
    <property type="evidence" value="ECO:0007669"/>
    <property type="project" value="TreeGrafter"/>
</dbReference>
<feature type="domain" description="Nucleoporin POM152 Ig-like" evidence="5">
    <location>
        <begin position="1116"/>
        <end position="1207"/>
    </location>
</feature>
<dbReference type="PANTHER" id="PTHR28206:SF1">
    <property type="entry name" value="NUCLEOPORIN POM152"/>
    <property type="match status" value="1"/>
</dbReference>
<evidence type="ECO:0000259" key="3">
    <source>
        <dbReference type="Pfam" id="PF23664"/>
    </source>
</evidence>
<dbReference type="InterPro" id="IPR056541">
    <property type="entry name" value="Ig-like_POM152"/>
</dbReference>
<comment type="caution">
    <text evidence="8">The sequence shown here is derived from an EMBL/GenBank/DDBJ whole genome shotgun (WGS) entry which is preliminary data.</text>
</comment>
<feature type="domain" description="Nucleoporin POM152 first Ig-like" evidence="6">
    <location>
        <begin position="195"/>
        <end position="301"/>
    </location>
</feature>
<evidence type="ECO:0000313" key="8">
    <source>
        <dbReference type="EMBL" id="KAH8688889.1"/>
    </source>
</evidence>
<dbReference type="AlphaFoldDB" id="A0AAD4KE71"/>
<proteinExistence type="predicted"/>
<dbReference type="Pfam" id="PF24527">
    <property type="entry name" value="Ig-like_Pom152_9"/>
    <property type="match status" value="1"/>
</dbReference>
<evidence type="ECO:0000313" key="9">
    <source>
        <dbReference type="Proteomes" id="UP001201262"/>
    </source>
</evidence>
<feature type="domain" description="Nucleoporin POM152 immunoglobulin-like" evidence="3">
    <location>
        <begin position="834"/>
        <end position="922"/>
    </location>
</feature>
<evidence type="ECO:0000259" key="5">
    <source>
        <dbReference type="Pfam" id="PF24312"/>
    </source>
</evidence>
<protein>
    <submittedName>
        <fullName evidence="8">Nuclear envelope pore membrane protein</fullName>
    </submittedName>
</protein>
<sequence>MNGTPRLRSAFPQTPQTAGASRGRNASPFVPKLKDANMGGSQPALNNGGDGPLIPVRVVDAPSQRLYVAALYVALGAWRIYDSWGAFNELDSTWLFLKWGFIDGVFLFGIQALRIPWLEWTFPTFLTIFLLHLAANVFLMFRIPLPVGAWATVLFKSFYDRELSISERSVKPADIIHNTSLILGRQIIHILPEGSAVLNPDLSPLCLDTQHNSVYLPIHIYQSIPKSVEILRFDLSTGENETLSLQKKHLKQMKNQLEKQKSSVTNIDFLYEVKKPGIYRLSRVVDESDLDVQIKVSDTLINVCPRAIPKTVQSDRCKGDLSDITLEVEGSPPLKIKYSRKINGLDGGFSFQNIQSESNSPFAVSRKLSGLLIDSEVPVPVWAQSQKLQISLNESLNTGGDWIYAIEEVHDAYGNIANYSTDNDDSSGKGLLQWHQLSVHERPRLSLLGCNAQKFLKIAKGVSTEFPLHFHSTGKDYSGDTPMRITYSYSNSEEWEPSKSLSNLQHMSLKNLDNLPKIKEPGWYSLDSKIFDKCANNSVGLLVDLDLVGSPPFRLRYAIDAANGPVINTYIVDGLRGQLDFTPTVAGYYRYRFLDISDSIYERRDIQGKVPILEQDVKPPASAQFQDDKKPLESCFGESVSLDVLFAGESPWLLQYEIAHNGKKTKHELQSDDRVATITTGPLLSGGEHVISLTSVTDRSNCKRVLKEDFPVQVRPKKPRAGFGMIDEKRTVLALQNSVVELPLRLSGQAPWRVKYRNMDSNSAQLVVKKIWDENGVISVSQNGRYELVEVFDETCPGSIDQSASTFEIDWLPRPSVSLSGRTGVEEDVSKRSVCQGDDDILELKLAGRPPFNVKYEHYQKGDHGTSAVKKHNLKSVSSVTSLVLDTTKPGDYFYEITDVSDYLYDFDPKGGHSIKVAQTVNALPSARFESPGHIYAFCKEDSDGDELIPIVLEGQPPFYLDISIKHHSSSKPEIVSVGPIKTNKHRLPIPRRHLELGQHVVSIHRVGDSRGCQRTFDRDLSSVRVAVSDVPTIIPLESQSDYCVGERLSFSLSGHAPFEVFYTFNGIERKATSHSTTFKRIAEQPGQFTITAVSDSASGRCQAHKNISKIIHEMPSVKISKGRESVVDIHEGGEAEMSFEFWGTPPFEFTYTRSSNARRGEKPEILDIKHDVSYEHKKTIKISDEGTYEVVSIKDKYCSFSTHQPSGKVTKQTRALQN</sequence>
<feature type="domain" description="Nucleoporin POM152 ninth Ig-like" evidence="7">
    <location>
        <begin position="1032"/>
        <end position="1111"/>
    </location>
</feature>
<dbReference type="RefSeq" id="XP_046065361.1">
    <property type="nucleotide sequence ID" value="XM_046218857.1"/>
</dbReference>
<dbReference type="InterPro" id="IPR037701">
    <property type="entry name" value="Pom152"/>
</dbReference>
<feature type="domain" description="Nucleoporin POM152 Ig-like" evidence="5">
    <location>
        <begin position="718"/>
        <end position="806"/>
    </location>
</feature>
<evidence type="ECO:0000256" key="2">
    <source>
        <dbReference type="SAM" id="MobiDB-lite"/>
    </source>
</evidence>
<reference evidence="8" key="1">
    <citation type="submission" date="2021-12" db="EMBL/GenBank/DDBJ databases">
        <title>Convergent genome expansion in fungi linked to evolution of root-endophyte symbiosis.</title>
        <authorList>
            <consortium name="DOE Joint Genome Institute"/>
            <person name="Ke Y.-H."/>
            <person name="Bonito G."/>
            <person name="Liao H.-L."/>
            <person name="Looney B."/>
            <person name="Rojas-Flechas A."/>
            <person name="Nash J."/>
            <person name="Hameed K."/>
            <person name="Schadt C."/>
            <person name="Martin F."/>
            <person name="Crous P.W."/>
            <person name="Miettinen O."/>
            <person name="Magnuson J.K."/>
            <person name="Labbe J."/>
            <person name="Jacobson D."/>
            <person name="Doktycz M.J."/>
            <person name="Veneault-Fourrey C."/>
            <person name="Kuo A."/>
            <person name="Mondo S."/>
            <person name="Calhoun S."/>
            <person name="Riley R."/>
            <person name="Ohm R."/>
            <person name="LaButti K."/>
            <person name="Andreopoulos B."/>
            <person name="Pangilinan J."/>
            <person name="Nolan M."/>
            <person name="Tritt A."/>
            <person name="Clum A."/>
            <person name="Lipzen A."/>
            <person name="Daum C."/>
            <person name="Barry K."/>
            <person name="Grigoriev I.V."/>
            <person name="Vilgalys R."/>
        </authorList>
    </citation>
    <scope>NUCLEOTIDE SEQUENCE</scope>
    <source>
        <strain evidence="8">PMI_201</strain>
    </source>
</reference>
<gene>
    <name evidence="8" type="ORF">BGW36DRAFT_402381</name>
</gene>
<organism evidence="8 9">
    <name type="scientific">Talaromyces proteolyticus</name>
    <dbReference type="NCBI Taxonomy" id="1131652"/>
    <lineage>
        <taxon>Eukaryota</taxon>
        <taxon>Fungi</taxon>
        <taxon>Dikarya</taxon>
        <taxon>Ascomycota</taxon>
        <taxon>Pezizomycotina</taxon>
        <taxon>Eurotiomycetes</taxon>
        <taxon>Eurotiomycetidae</taxon>
        <taxon>Eurotiales</taxon>
        <taxon>Trichocomaceae</taxon>
        <taxon>Talaromyces</taxon>
        <taxon>Talaromyces sect. Bacilispori</taxon>
    </lineage>
</organism>
<evidence type="ECO:0000259" key="4">
    <source>
        <dbReference type="Pfam" id="PF24097"/>
    </source>
</evidence>